<protein>
    <submittedName>
        <fullName evidence="2">Uncharacterized protein</fullName>
    </submittedName>
</protein>
<accession>A0ABN9TN92</accession>
<comment type="caution">
    <text evidence="2">The sequence shown here is derived from an EMBL/GenBank/DDBJ whole genome shotgun (WGS) entry which is preliminary data.</text>
</comment>
<keyword evidence="3" id="KW-1185">Reference proteome</keyword>
<sequence length="329" mass="36791">MRTCVLRVGTNMCSMPRLLFACVAGASALHVMDEPSTTTVVQDERRVLLLGCSLDRNALMEFCDGHGEQTDYPVESAWCINEDLHLKMGYIYHPGVGANGDLHKPTALAKGPSTGAILKTYANATSFYMLNGNPHLVVVDSSLWDLLVWRLGTLGDRHGMSASEAKVPPPKKVTQERVQQWCSHDLPGLLQRVSEIFPTSRIAFRTAPTIDHTPTHEKFEKRDIALLYKCISSSTTNGMLFGKYEVIDYHAIMAKLIKRKVPNLYRIDGYHPSEYPSRLYVNEILRRVGMNPQDPPEPTLEDESTARKARFEKAGQGDANDLEDLTDLM</sequence>
<evidence type="ECO:0000313" key="3">
    <source>
        <dbReference type="Proteomes" id="UP001189429"/>
    </source>
</evidence>
<evidence type="ECO:0000256" key="1">
    <source>
        <dbReference type="SAM" id="SignalP"/>
    </source>
</evidence>
<organism evidence="2 3">
    <name type="scientific">Prorocentrum cordatum</name>
    <dbReference type="NCBI Taxonomy" id="2364126"/>
    <lineage>
        <taxon>Eukaryota</taxon>
        <taxon>Sar</taxon>
        <taxon>Alveolata</taxon>
        <taxon>Dinophyceae</taxon>
        <taxon>Prorocentrales</taxon>
        <taxon>Prorocentraceae</taxon>
        <taxon>Prorocentrum</taxon>
    </lineage>
</organism>
<name>A0ABN9TN92_9DINO</name>
<proteinExistence type="predicted"/>
<keyword evidence="1" id="KW-0732">Signal</keyword>
<reference evidence="2" key="1">
    <citation type="submission" date="2023-10" db="EMBL/GenBank/DDBJ databases">
        <authorList>
            <person name="Chen Y."/>
            <person name="Shah S."/>
            <person name="Dougan E. K."/>
            <person name="Thang M."/>
            <person name="Chan C."/>
        </authorList>
    </citation>
    <scope>NUCLEOTIDE SEQUENCE [LARGE SCALE GENOMIC DNA]</scope>
</reference>
<dbReference type="Proteomes" id="UP001189429">
    <property type="component" value="Unassembled WGS sequence"/>
</dbReference>
<feature type="chain" id="PRO_5045983672" evidence="1">
    <location>
        <begin position="29"/>
        <end position="329"/>
    </location>
</feature>
<dbReference type="EMBL" id="CAUYUJ010014903">
    <property type="protein sequence ID" value="CAK0847476.1"/>
    <property type="molecule type" value="Genomic_DNA"/>
</dbReference>
<gene>
    <name evidence="2" type="ORF">PCOR1329_LOCUS40664</name>
</gene>
<evidence type="ECO:0000313" key="2">
    <source>
        <dbReference type="EMBL" id="CAK0847476.1"/>
    </source>
</evidence>
<feature type="signal peptide" evidence="1">
    <location>
        <begin position="1"/>
        <end position="28"/>
    </location>
</feature>